<dbReference type="EMBL" id="JPOX01000051">
    <property type="protein sequence ID" value="KFX41989.1"/>
    <property type="molecule type" value="Genomic_DNA"/>
</dbReference>
<dbReference type="AlphaFoldDB" id="A0A093UWB5"/>
<organism evidence="1">
    <name type="scientific">Talaromyces marneffei PM1</name>
    <dbReference type="NCBI Taxonomy" id="1077442"/>
    <lineage>
        <taxon>Eukaryota</taxon>
        <taxon>Fungi</taxon>
        <taxon>Dikarya</taxon>
        <taxon>Ascomycota</taxon>
        <taxon>Pezizomycotina</taxon>
        <taxon>Eurotiomycetes</taxon>
        <taxon>Eurotiomycetidae</taxon>
        <taxon>Eurotiales</taxon>
        <taxon>Trichocomaceae</taxon>
        <taxon>Talaromyces</taxon>
        <taxon>Talaromyces sect. Talaromyces</taxon>
    </lineage>
</organism>
<reference evidence="1" key="1">
    <citation type="journal article" date="2014" name="PLoS Genet.">
        <title>Signature Gene Expression Reveals Novel Clues to the Molecular Mechanisms of Dimorphic Transition in Penicillium marneffei.</title>
        <authorList>
            <person name="Yang E."/>
            <person name="Wang G."/>
            <person name="Cai J."/>
            <person name="Woo P.C."/>
            <person name="Lau S.K."/>
            <person name="Yuen K.-Y."/>
            <person name="Chow W.-N."/>
            <person name="Lin X."/>
        </authorList>
    </citation>
    <scope>NUCLEOTIDE SEQUENCE [LARGE SCALE GENOMIC DNA]</scope>
    <source>
        <strain evidence="1">PM1</strain>
    </source>
</reference>
<proteinExistence type="predicted"/>
<evidence type="ECO:0000313" key="1">
    <source>
        <dbReference type="EMBL" id="KFX41989.1"/>
    </source>
</evidence>
<comment type="caution">
    <text evidence="1">The sequence shown here is derived from an EMBL/GenBank/DDBJ whole genome shotgun (WGS) entry which is preliminary data.</text>
</comment>
<dbReference type="HOGENOM" id="CLU_2758597_0_0_1"/>
<name>A0A093UWB5_TALMA</name>
<protein>
    <submittedName>
        <fullName evidence="1">Putative beta-galactosidase A</fullName>
    </submittedName>
</protein>
<sequence length="70" mass="7736">MAPDNGTCGVYTDTAPVALINTIGSQLYFPIPEGILNYIEENLYPYYVESSRSMVNGITPTETSWTLARD</sequence>
<accession>A0A093UWB5</accession>
<gene>
    <name evidence="1" type="ORF">GQ26_0510470</name>
</gene>